<accession>A0A818T9P7</accession>
<sequence length="265" mass="30063">MRHVSMISIGRYSGELVVVRTGTKRKWTVIGLVLVGIFLVIISINIVLVANRFLLPKLNGKSITSTTAININSTTEGKTSTSSQEDSFHFELTTPTTTKSNDLVIFTPALISDFHEYDESIGLSLSHSLYYNILHLTLVQGFVVNVSLRLFTSWEGDDPLYLFSISKYHIDHRIAYRYPVVPERNNTEWQIIEIPFGVFPLFVYDHLAIGMQDTSKTNQIYSIRSTIAIHGKNIMNNTMDVYSQSMPDTYGAAFTYTLVEDRQFE</sequence>
<dbReference type="EMBL" id="CAJOBD010000531">
    <property type="protein sequence ID" value="CAF3683923.1"/>
    <property type="molecule type" value="Genomic_DNA"/>
</dbReference>
<evidence type="ECO:0000256" key="1">
    <source>
        <dbReference type="SAM" id="Phobius"/>
    </source>
</evidence>
<evidence type="ECO:0000313" key="2">
    <source>
        <dbReference type="EMBL" id="CAF3683923.1"/>
    </source>
</evidence>
<organism evidence="2 3">
    <name type="scientific">Rotaria sordida</name>
    <dbReference type="NCBI Taxonomy" id="392033"/>
    <lineage>
        <taxon>Eukaryota</taxon>
        <taxon>Metazoa</taxon>
        <taxon>Spiralia</taxon>
        <taxon>Gnathifera</taxon>
        <taxon>Rotifera</taxon>
        <taxon>Eurotatoria</taxon>
        <taxon>Bdelloidea</taxon>
        <taxon>Philodinida</taxon>
        <taxon>Philodinidae</taxon>
        <taxon>Rotaria</taxon>
    </lineage>
</organism>
<comment type="caution">
    <text evidence="2">The sequence shown here is derived from an EMBL/GenBank/DDBJ whole genome shotgun (WGS) entry which is preliminary data.</text>
</comment>
<protein>
    <submittedName>
        <fullName evidence="2">Uncharacterized protein</fullName>
    </submittedName>
</protein>
<keyword evidence="1" id="KW-0472">Membrane</keyword>
<name>A0A818T9P7_9BILA</name>
<feature type="transmembrane region" description="Helical" evidence="1">
    <location>
        <begin position="29"/>
        <end position="50"/>
    </location>
</feature>
<evidence type="ECO:0000313" key="3">
    <source>
        <dbReference type="Proteomes" id="UP000663836"/>
    </source>
</evidence>
<dbReference type="Proteomes" id="UP000663836">
    <property type="component" value="Unassembled WGS sequence"/>
</dbReference>
<reference evidence="2" key="1">
    <citation type="submission" date="2021-02" db="EMBL/GenBank/DDBJ databases">
        <authorList>
            <person name="Nowell W R."/>
        </authorList>
    </citation>
    <scope>NUCLEOTIDE SEQUENCE</scope>
</reference>
<dbReference type="AlphaFoldDB" id="A0A818T9P7"/>
<keyword evidence="1" id="KW-1133">Transmembrane helix</keyword>
<proteinExistence type="predicted"/>
<keyword evidence="1" id="KW-0812">Transmembrane</keyword>
<gene>
    <name evidence="2" type="ORF">JBS370_LOCUS8388</name>
</gene>